<dbReference type="AlphaFoldDB" id="A0A1M7LM31"/>
<accession>A0A1M7LM31</accession>
<dbReference type="EMBL" id="FRCY01000003">
    <property type="protein sequence ID" value="SHM79275.1"/>
    <property type="molecule type" value="Genomic_DNA"/>
</dbReference>
<proteinExistence type="predicted"/>
<gene>
    <name evidence="1" type="ORF">SAMN04488057_103343</name>
</gene>
<dbReference type="OrthoDB" id="1512250at2"/>
<dbReference type="Proteomes" id="UP000184513">
    <property type="component" value="Unassembled WGS sequence"/>
</dbReference>
<sequence length="62" mass="7500">MAAEEFRRLLNNQIILDNKLDKILNELRVLKMDINTAIDNQKLLERYEMDISERLRKIENKL</sequence>
<reference evidence="1 2" key="1">
    <citation type="submission" date="2016-11" db="EMBL/GenBank/DDBJ databases">
        <authorList>
            <person name="Jaros S."/>
            <person name="Januszkiewicz K."/>
            <person name="Wedrychowicz H."/>
        </authorList>
    </citation>
    <scope>NUCLEOTIDE SEQUENCE [LARGE SCALE GENOMIC DNA]</scope>
    <source>
        <strain evidence="1 2">CGMCC 1.6102</strain>
    </source>
</reference>
<protein>
    <submittedName>
        <fullName evidence="1">Uncharacterized protein</fullName>
    </submittedName>
</protein>
<evidence type="ECO:0000313" key="2">
    <source>
        <dbReference type="Proteomes" id="UP000184513"/>
    </source>
</evidence>
<evidence type="ECO:0000313" key="1">
    <source>
        <dbReference type="EMBL" id="SHM79275.1"/>
    </source>
</evidence>
<dbReference type="RefSeq" id="WP_073093766.1">
    <property type="nucleotide sequence ID" value="NZ_FRCY01000003.1"/>
</dbReference>
<name>A0A1M7LM31_9BACT</name>
<keyword evidence="2" id="KW-1185">Reference proteome</keyword>
<organism evidence="1 2">
    <name type="scientific">Cyclobacterium lianum</name>
    <dbReference type="NCBI Taxonomy" id="388280"/>
    <lineage>
        <taxon>Bacteria</taxon>
        <taxon>Pseudomonadati</taxon>
        <taxon>Bacteroidota</taxon>
        <taxon>Cytophagia</taxon>
        <taxon>Cytophagales</taxon>
        <taxon>Cyclobacteriaceae</taxon>
        <taxon>Cyclobacterium</taxon>
    </lineage>
</organism>